<keyword evidence="13 19" id="KW-0472">Membrane</keyword>
<evidence type="ECO:0000313" key="21">
    <source>
        <dbReference type="EMBL" id="KAK8227169.1"/>
    </source>
</evidence>
<keyword evidence="11" id="KW-0333">Golgi apparatus</keyword>
<feature type="region of interest" description="Disordered" evidence="20">
    <location>
        <begin position="1"/>
        <end position="190"/>
    </location>
</feature>
<evidence type="ECO:0000256" key="16">
    <source>
        <dbReference type="ARBA" id="ARBA00024615"/>
    </source>
</evidence>
<evidence type="ECO:0000256" key="9">
    <source>
        <dbReference type="ARBA" id="ARBA00022989"/>
    </source>
</evidence>
<feature type="transmembrane region" description="Helical" evidence="19">
    <location>
        <begin position="570"/>
        <end position="587"/>
    </location>
</feature>
<feature type="compositionally biased region" description="Polar residues" evidence="20">
    <location>
        <begin position="150"/>
        <end position="164"/>
    </location>
</feature>
<keyword evidence="22" id="KW-1185">Reference proteome</keyword>
<feature type="transmembrane region" description="Helical" evidence="19">
    <location>
        <begin position="639"/>
        <end position="660"/>
    </location>
</feature>
<keyword evidence="10 19" id="KW-0072">Autophagy</keyword>
<feature type="region of interest" description="Disordered" evidence="20">
    <location>
        <begin position="771"/>
        <end position="893"/>
    </location>
</feature>
<evidence type="ECO:0000256" key="2">
    <source>
        <dbReference type="ARBA" id="ARBA00004477"/>
    </source>
</evidence>
<keyword evidence="9 19" id="KW-1133">Transmembrane helix</keyword>
<comment type="caution">
    <text evidence="21">The sequence shown here is derived from an EMBL/GenBank/DDBJ whole genome shotgun (WGS) entry which is preliminary data.</text>
</comment>
<keyword evidence="7 19" id="KW-0813">Transport</keyword>
<evidence type="ECO:0000256" key="19">
    <source>
        <dbReference type="RuleBase" id="RU364027"/>
    </source>
</evidence>
<dbReference type="EMBL" id="JBBWRZ010000010">
    <property type="protein sequence ID" value="KAK8227169.1"/>
    <property type="molecule type" value="Genomic_DNA"/>
</dbReference>
<comment type="subcellular location">
    <subcellularLocation>
        <location evidence="1">Cytoplasmic vesicle membrane</location>
        <topology evidence="1">Multi-pass membrane protein</topology>
    </subcellularLocation>
    <subcellularLocation>
        <location evidence="2">Endoplasmic reticulum membrane</location>
        <topology evidence="2">Multi-pass membrane protein</topology>
    </subcellularLocation>
    <subcellularLocation>
        <location evidence="4">Golgi apparatus membrane</location>
        <topology evidence="4">Multi-pass membrane protein</topology>
    </subcellularLocation>
    <subcellularLocation>
        <location evidence="3 19">Preautophagosomal structure membrane</location>
        <topology evidence="3 19">Multi-pass membrane protein</topology>
    </subcellularLocation>
</comment>
<feature type="compositionally biased region" description="Polar residues" evidence="20">
    <location>
        <begin position="787"/>
        <end position="800"/>
    </location>
</feature>
<keyword evidence="8 19" id="KW-0812">Transmembrane</keyword>
<evidence type="ECO:0000256" key="11">
    <source>
        <dbReference type="ARBA" id="ARBA00023034"/>
    </source>
</evidence>
<evidence type="ECO:0000256" key="12">
    <source>
        <dbReference type="ARBA" id="ARBA00023055"/>
    </source>
</evidence>
<dbReference type="PANTHER" id="PTHR13038">
    <property type="entry name" value="APG9 AUTOPHAGY 9"/>
    <property type="match status" value="1"/>
</dbReference>
<keyword evidence="12 19" id="KW-0445">Lipid transport</keyword>
<evidence type="ECO:0000256" key="8">
    <source>
        <dbReference type="ARBA" id="ARBA00022692"/>
    </source>
</evidence>
<feature type="compositionally biased region" description="Acidic residues" evidence="20">
    <location>
        <begin position="877"/>
        <end position="891"/>
    </location>
</feature>
<comment type="catalytic activity">
    <reaction evidence="15">
        <text>a 1,2-diacyl-sn-glycero-3-phospho-L-serine(in) = a 1,2-diacyl-sn-glycero-3-phospho-L-serine(out)</text>
        <dbReference type="Rhea" id="RHEA:38663"/>
        <dbReference type="ChEBI" id="CHEBI:57262"/>
    </reaction>
</comment>
<dbReference type="Proteomes" id="UP001492380">
    <property type="component" value="Unassembled WGS sequence"/>
</dbReference>
<gene>
    <name evidence="21" type="ORF">HDK90DRAFT_49952</name>
</gene>
<comment type="catalytic activity">
    <reaction evidence="17">
        <text>a 1,2-diacyl-sn-glycero-3-phospho-(1D-myo-inositol-3-phosphate)(in) = a 1,2-diacyl-sn-glycero-3-phospho-(1D-myo-inositol-3-phosphate)(out)</text>
        <dbReference type="Rhea" id="RHEA:67920"/>
        <dbReference type="ChEBI" id="CHEBI:58088"/>
    </reaction>
</comment>
<evidence type="ECO:0000256" key="15">
    <source>
        <dbReference type="ARBA" id="ARBA00024479"/>
    </source>
</evidence>
<feature type="transmembrane region" description="Helical" evidence="19">
    <location>
        <begin position="237"/>
        <end position="256"/>
    </location>
</feature>
<reference evidence="21 22" key="1">
    <citation type="submission" date="2024-04" db="EMBL/GenBank/DDBJ databases">
        <title>Phyllosticta paracitricarpa is synonymous to the EU quarantine fungus P. citricarpa based on phylogenomic analyses.</title>
        <authorList>
            <consortium name="Lawrence Berkeley National Laboratory"/>
            <person name="Van Ingen-Buijs V.A."/>
            <person name="Van Westerhoven A.C."/>
            <person name="Haridas S."/>
            <person name="Skiadas P."/>
            <person name="Martin F."/>
            <person name="Groenewald J.Z."/>
            <person name="Crous P.W."/>
            <person name="Seidl M.F."/>
        </authorList>
    </citation>
    <scope>NUCLEOTIDE SEQUENCE [LARGE SCALE GENOMIC DNA]</scope>
    <source>
        <strain evidence="21 22">CBS 123374</strain>
    </source>
</reference>
<feature type="compositionally biased region" description="Basic and acidic residues" evidence="20">
    <location>
        <begin position="166"/>
        <end position="175"/>
    </location>
</feature>
<comment type="catalytic activity">
    <reaction evidence="18">
        <text>a 1,2-diacyl-sn-glycero-3-phosphocholine(in) = a 1,2-diacyl-sn-glycero-3-phosphocholine(out)</text>
        <dbReference type="Rhea" id="RHEA:38571"/>
        <dbReference type="ChEBI" id="CHEBI:57643"/>
    </reaction>
</comment>
<comment type="similarity">
    <text evidence="5 19">Belongs to the ATG9 family.</text>
</comment>
<evidence type="ECO:0000256" key="10">
    <source>
        <dbReference type="ARBA" id="ARBA00023006"/>
    </source>
</evidence>
<proteinExistence type="inferred from homology"/>
<evidence type="ECO:0000256" key="14">
    <source>
        <dbReference type="ARBA" id="ARBA00023329"/>
    </source>
</evidence>
<evidence type="ECO:0000256" key="6">
    <source>
        <dbReference type="ARBA" id="ARBA00018074"/>
    </source>
</evidence>
<evidence type="ECO:0000256" key="13">
    <source>
        <dbReference type="ARBA" id="ARBA00023136"/>
    </source>
</evidence>
<keyword evidence="14" id="KW-0968">Cytoplasmic vesicle</keyword>
<feature type="compositionally biased region" description="Basic residues" evidence="20">
    <location>
        <begin position="816"/>
        <end position="832"/>
    </location>
</feature>
<evidence type="ECO:0000313" key="22">
    <source>
        <dbReference type="Proteomes" id="UP001492380"/>
    </source>
</evidence>
<dbReference type="PANTHER" id="PTHR13038:SF10">
    <property type="entry name" value="AUTOPHAGY-RELATED PROTEIN 9"/>
    <property type="match status" value="1"/>
</dbReference>
<feature type="compositionally biased region" description="Basic and acidic residues" evidence="20">
    <location>
        <begin position="48"/>
        <end position="62"/>
    </location>
</feature>
<evidence type="ECO:0000256" key="1">
    <source>
        <dbReference type="ARBA" id="ARBA00004439"/>
    </source>
</evidence>
<protein>
    <recommendedName>
        <fullName evidence="6 19">Autophagy-related protein 9</fullName>
    </recommendedName>
</protein>
<feature type="transmembrane region" description="Helical" evidence="19">
    <location>
        <begin position="536"/>
        <end position="558"/>
    </location>
</feature>
<evidence type="ECO:0000256" key="17">
    <source>
        <dbReference type="ARBA" id="ARBA00024621"/>
    </source>
</evidence>
<feature type="transmembrane region" description="Helical" evidence="19">
    <location>
        <begin position="277"/>
        <end position="297"/>
    </location>
</feature>
<dbReference type="Pfam" id="PF04109">
    <property type="entry name" value="ATG9"/>
    <property type="match status" value="1"/>
</dbReference>
<sequence>MTSHFLSRLIPSGDDEDSTYEPLGRGHSRTRRGGSGDRAGAALDEENLEARFQDTDLDHLLAEDTESQTTNQSTFLKGHGERQSGRPTINRPKWMRNAPPRPVAADDDDDVPASLLLDNNRPSHTKMKGNFSQRGPVRPGRLPSPVPGPSTRTARAQWNTTRAQQRLHDDDEYRSPSRQPPIPVRPGRAGTAFLDPKEEAMWMWANVHNMDRFMSEVYDYFEGHGIWAILLRSYLNLVRSAVIVGTCTLLIFCIDYHKIHTSHSLREIFKPNAIRNIHGLWLLVLWLFIVFWFLQLFHVTSQIPRLRRMEKFYHYLLDIPDSDIQTASWQLVVSRLMALRDANLTTAENVSARDRKAIGAHSKQRMDAHDIANRVMRRENYLIALFNKDILDLTIPIPFFGSVQFFSRTMELALNHCVMDFVFTVDGHVRREFLDTKRRKEMIDQMNKRLQHKAMMSILVAPITVIYFVVSFFFRYFSEYRKDPSQLGSRMFTPLAEWKFREFNELRHLFERRRNMAYPYAERYLQQFPKNKTNQLYEFVAFIVGTYIAVLAIGSLVFPEVLLGLEITPGQTVIFWLGILTTIYAVVRNSIAGEEIVLDPEFALEQVIHFTHYCPASWRDRLHTDEVRKEFSKLHQLKIVIFLQELLSMACTPVVLYFSLPKSSARIVDFFREFTIHVDGLGYVCSFAVFDFKKTADNIAKENKANTKTADDLRHDYFATKDGKLDASMMGFMHAYGQNPTARGTHRSFFNLPPAFPPLAASFAGIDGPAMATGREGAGRKTHQRAQRSSAAMGTQSPMQSVLLDPHHQPPLLGARAHHSPRHTAHQTRFRSSRQPLQHPEELEEEPEVDAGAAAAHQATNMIPGQHDDDNLSDSWLPDESEGDAADDDLEASTRGAGVLGLLHQFQRAQTQGRAPGV</sequence>
<comment type="catalytic activity">
    <reaction evidence="16">
        <text>a 1,2-diacyl-sn-glycero-3-phosphoethanolamine(in) = a 1,2-diacyl-sn-glycero-3-phosphoethanolamine(out)</text>
        <dbReference type="Rhea" id="RHEA:38895"/>
        <dbReference type="ChEBI" id="CHEBI:64612"/>
    </reaction>
</comment>
<evidence type="ECO:0000256" key="20">
    <source>
        <dbReference type="SAM" id="MobiDB-lite"/>
    </source>
</evidence>
<name>A0ABR1YDX1_9PEZI</name>
<accession>A0ABR1YDX1</accession>
<evidence type="ECO:0000256" key="7">
    <source>
        <dbReference type="ARBA" id="ARBA00022448"/>
    </source>
</evidence>
<evidence type="ECO:0000256" key="4">
    <source>
        <dbReference type="ARBA" id="ARBA00004653"/>
    </source>
</evidence>
<evidence type="ECO:0000256" key="3">
    <source>
        <dbReference type="ARBA" id="ARBA00004511"/>
    </source>
</evidence>
<comment type="function">
    <text evidence="19">Phospholipid scramblase involved in autophagy. Cycles between the preautophagosomal structure/phagophore assembly site (PAS) and the cytoplasmic vesicle pool and supplies membrane for the growing autophagosome. Lipid scramblase activity plays a key role in preautophagosomal structure/phagophore assembly by distributing the phospholipids that arrive through ATG2 from the cytoplasmic to the luminal leaflet of the bilayer, thereby driving autophagosomal membrane expansion.</text>
</comment>
<feature type="transmembrane region" description="Helical" evidence="19">
    <location>
        <begin position="454"/>
        <end position="477"/>
    </location>
</feature>
<evidence type="ECO:0000256" key="18">
    <source>
        <dbReference type="ARBA" id="ARBA00024631"/>
    </source>
</evidence>
<evidence type="ECO:0000256" key="5">
    <source>
        <dbReference type="ARBA" id="ARBA00006185"/>
    </source>
</evidence>
<organism evidence="21 22">
    <name type="scientific">Phyllosticta capitalensis</name>
    <dbReference type="NCBI Taxonomy" id="121624"/>
    <lineage>
        <taxon>Eukaryota</taxon>
        <taxon>Fungi</taxon>
        <taxon>Dikarya</taxon>
        <taxon>Ascomycota</taxon>
        <taxon>Pezizomycotina</taxon>
        <taxon>Dothideomycetes</taxon>
        <taxon>Dothideomycetes incertae sedis</taxon>
        <taxon>Botryosphaeriales</taxon>
        <taxon>Phyllostictaceae</taxon>
        <taxon>Phyllosticta</taxon>
    </lineage>
</organism>
<dbReference type="InterPro" id="IPR007241">
    <property type="entry name" value="Autophagy-rel_prot_9"/>
</dbReference>